<dbReference type="OrthoDB" id="6228811at2759"/>
<dbReference type="PANTHER" id="PTHR35678:SF1">
    <property type="entry name" value="PROTEIN STPG4"/>
    <property type="match status" value="1"/>
</dbReference>
<accession>A0A9W2ZVR4</accession>
<sequence>MTSLRDANLNAKPVTNELFKRSLYAISRSRSSNIVGKPNISNKASLVSETITGTQTASNTTTKVYHHPWEERTVLSDVYESPITDREHWWRAELKVTPSPGAYDTIDFLSELAKKPRTYAFRDQGRKAFHTVDPGKGALLLPGAYKCTDFLENLTKKPATYRFKAESRDAKDYLNFGIKDKAINVPPNAYLVEGYLAVNGEKAPVKNYMFKSQTKRFPTFIFRPKEGPSPDAYNVKDTAPKMPAVTSCFRSKTPRFHSVHSRVPDPGLYAKTFQHPMPNTISQLGRQHGLFFTSEFQI</sequence>
<name>A0A9W2ZVR4_BIOGL</name>
<dbReference type="PANTHER" id="PTHR35678">
    <property type="entry name" value="PROTEIN STPG4"/>
    <property type="match status" value="1"/>
</dbReference>
<dbReference type="GO" id="GO:0003682">
    <property type="term" value="F:chromatin binding"/>
    <property type="evidence" value="ECO:0007669"/>
    <property type="project" value="TreeGrafter"/>
</dbReference>
<keyword evidence="3" id="KW-0963">Cytoplasm</keyword>
<keyword evidence="5" id="KW-1185">Reference proteome</keyword>
<dbReference type="GO" id="GO:0001940">
    <property type="term" value="C:male pronucleus"/>
    <property type="evidence" value="ECO:0007669"/>
    <property type="project" value="TreeGrafter"/>
</dbReference>
<organism evidence="5 6">
    <name type="scientific">Biomphalaria glabrata</name>
    <name type="common">Bloodfluke planorb</name>
    <name type="synonym">Freshwater snail</name>
    <dbReference type="NCBI Taxonomy" id="6526"/>
    <lineage>
        <taxon>Eukaryota</taxon>
        <taxon>Metazoa</taxon>
        <taxon>Spiralia</taxon>
        <taxon>Lophotrochozoa</taxon>
        <taxon>Mollusca</taxon>
        <taxon>Gastropoda</taxon>
        <taxon>Heterobranchia</taxon>
        <taxon>Euthyneura</taxon>
        <taxon>Panpulmonata</taxon>
        <taxon>Hygrophila</taxon>
        <taxon>Lymnaeoidea</taxon>
        <taxon>Planorbidae</taxon>
        <taxon>Biomphalaria</taxon>
    </lineage>
</organism>
<gene>
    <name evidence="6" type="primary">LOC106052617</name>
</gene>
<evidence type="ECO:0000256" key="4">
    <source>
        <dbReference type="ARBA" id="ARBA00023242"/>
    </source>
</evidence>
<dbReference type="GO" id="GO:0042585">
    <property type="term" value="C:germinal vesicle"/>
    <property type="evidence" value="ECO:0007669"/>
    <property type="project" value="TreeGrafter"/>
</dbReference>
<evidence type="ECO:0000256" key="3">
    <source>
        <dbReference type="ARBA" id="ARBA00022490"/>
    </source>
</evidence>
<evidence type="ECO:0000313" key="6">
    <source>
        <dbReference type="RefSeq" id="XP_055879024.1"/>
    </source>
</evidence>
<proteinExistence type="predicted"/>
<evidence type="ECO:0000256" key="1">
    <source>
        <dbReference type="ARBA" id="ARBA00004123"/>
    </source>
</evidence>
<dbReference type="OMA" id="ISEREWW"/>
<evidence type="ECO:0000256" key="2">
    <source>
        <dbReference type="ARBA" id="ARBA00004496"/>
    </source>
</evidence>
<evidence type="ECO:0000313" key="5">
    <source>
        <dbReference type="Proteomes" id="UP001165740"/>
    </source>
</evidence>
<protein>
    <submittedName>
        <fullName evidence="6">Protein STPG4-like isoform X1</fullName>
    </submittedName>
</protein>
<dbReference type="GeneID" id="106052617"/>
<dbReference type="GO" id="GO:0042393">
    <property type="term" value="F:histone binding"/>
    <property type="evidence" value="ECO:0007669"/>
    <property type="project" value="TreeGrafter"/>
</dbReference>
<dbReference type="Proteomes" id="UP001165740">
    <property type="component" value="Chromosome 3"/>
</dbReference>
<dbReference type="InterPro" id="IPR010736">
    <property type="entry name" value="SHIPPO-rpt"/>
</dbReference>
<dbReference type="GO" id="GO:0044727">
    <property type="term" value="P:epigenetic programing of male pronucleus"/>
    <property type="evidence" value="ECO:0007669"/>
    <property type="project" value="TreeGrafter"/>
</dbReference>
<dbReference type="AlphaFoldDB" id="A0A9W2ZVR4"/>
<keyword evidence="4" id="KW-0539">Nucleus</keyword>
<dbReference type="GO" id="GO:0005737">
    <property type="term" value="C:cytoplasm"/>
    <property type="evidence" value="ECO:0007669"/>
    <property type="project" value="UniProtKB-SubCell"/>
</dbReference>
<dbReference type="Pfam" id="PF07004">
    <property type="entry name" value="SHIPPO-rpt"/>
    <property type="match status" value="1"/>
</dbReference>
<dbReference type="RefSeq" id="XP_055879024.1">
    <property type="nucleotide sequence ID" value="XM_056023049.1"/>
</dbReference>
<dbReference type="GO" id="GO:0001939">
    <property type="term" value="C:female pronucleus"/>
    <property type="evidence" value="ECO:0007669"/>
    <property type="project" value="TreeGrafter"/>
</dbReference>
<comment type="subcellular location">
    <subcellularLocation>
        <location evidence="2">Cytoplasm</location>
    </subcellularLocation>
    <subcellularLocation>
        <location evidence="1">Nucleus</location>
    </subcellularLocation>
</comment>
<reference evidence="6" key="1">
    <citation type="submission" date="2025-08" db="UniProtKB">
        <authorList>
            <consortium name="RefSeq"/>
        </authorList>
    </citation>
    <scope>IDENTIFICATION</scope>
</reference>